<feature type="region of interest" description="Disordered" evidence="1">
    <location>
        <begin position="85"/>
        <end position="105"/>
    </location>
</feature>
<dbReference type="RefSeq" id="WP_133994258.1">
    <property type="nucleotide sequence ID" value="NZ_SODV01000001.1"/>
</dbReference>
<dbReference type="AlphaFoldDB" id="A0A4R8DTJ3"/>
<evidence type="ECO:0000313" key="2">
    <source>
        <dbReference type="EMBL" id="TDX01614.1"/>
    </source>
</evidence>
<organism evidence="2 3">
    <name type="scientific">Dinghuibacter silviterrae</name>
    <dbReference type="NCBI Taxonomy" id="1539049"/>
    <lineage>
        <taxon>Bacteria</taxon>
        <taxon>Pseudomonadati</taxon>
        <taxon>Bacteroidota</taxon>
        <taxon>Chitinophagia</taxon>
        <taxon>Chitinophagales</taxon>
        <taxon>Chitinophagaceae</taxon>
        <taxon>Dinghuibacter</taxon>
    </lineage>
</organism>
<evidence type="ECO:0000313" key="3">
    <source>
        <dbReference type="Proteomes" id="UP000294498"/>
    </source>
</evidence>
<proteinExistence type="predicted"/>
<accession>A0A4R8DTJ3</accession>
<dbReference type="OrthoDB" id="7360972at2"/>
<sequence length="156" mass="17444">MNLSHYAGRLACTIAILAFGLVSKATPAPSDFGDHPYYLHALSDLRAARWMLQHRPGNWDQTVDEVEAVRQIDAAIGEIKKASIDDGKNLEDHPPVDEHPDHPGRLHDAVDFLKKARRDISHDEDNAFAQGLQMRAYDHIDRALGAVRRAIHANGW</sequence>
<gene>
    <name evidence="2" type="ORF">EDB95_2655</name>
</gene>
<reference evidence="2 3" key="1">
    <citation type="submission" date="2019-03" db="EMBL/GenBank/DDBJ databases">
        <title>Genomic Encyclopedia of Type Strains, Phase IV (KMG-IV): sequencing the most valuable type-strain genomes for metagenomic binning, comparative biology and taxonomic classification.</title>
        <authorList>
            <person name="Goeker M."/>
        </authorList>
    </citation>
    <scope>NUCLEOTIDE SEQUENCE [LARGE SCALE GENOMIC DNA]</scope>
    <source>
        <strain evidence="2 3">DSM 100059</strain>
    </source>
</reference>
<comment type="caution">
    <text evidence="2">The sequence shown here is derived from an EMBL/GenBank/DDBJ whole genome shotgun (WGS) entry which is preliminary data.</text>
</comment>
<protein>
    <submittedName>
        <fullName evidence="2">Uncharacterized protein</fullName>
    </submittedName>
</protein>
<evidence type="ECO:0000256" key="1">
    <source>
        <dbReference type="SAM" id="MobiDB-lite"/>
    </source>
</evidence>
<keyword evidence="3" id="KW-1185">Reference proteome</keyword>
<name>A0A4R8DTJ3_9BACT</name>
<dbReference type="Proteomes" id="UP000294498">
    <property type="component" value="Unassembled WGS sequence"/>
</dbReference>
<dbReference type="EMBL" id="SODV01000001">
    <property type="protein sequence ID" value="TDX01614.1"/>
    <property type="molecule type" value="Genomic_DNA"/>
</dbReference>